<dbReference type="Pfam" id="PF08664">
    <property type="entry name" value="YcbB"/>
    <property type="match status" value="1"/>
</dbReference>
<reference evidence="5 6" key="1">
    <citation type="submission" date="2016-10" db="EMBL/GenBank/DDBJ databases">
        <authorList>
            <person name="de Groot N.N."/>
        </authorList>
    </citation>
    <scope>NUCLEOTIDE SEQUENCE [LARGE SCALE GENOMIC DNA]</scope>
    <source>
        <strain evidence="5 6">F</strain>
    </source>
</reference>
<dbReference type="InterPro" id="IPR013972">
    <property type="entry name" value="YcbB"/>
</dbReference>
<evidence type="ECO:0000259" key="4">
    <source>
        <dbReference type="PROSITE" id="PS50110"/>
    </source>
</evidence>
<sequence length="288" mass="32350">MDKMEIYIVEDDLSVISILEDIIEDNDLGSVSGSSGENGADIDEILIRKPDVILIDYLMPGKDGMQVVRELKEKGCRAKFVMISQVSSKDMVGKAYDAGVDFFISKPINLIEVKSVIQNVESQLKNEKTIANLRTMFMNEISDMSGNSDRSKEVTNVDYEKKVRYILNRIGMSGEKGAEDIVKICEYLKSSGQPIATVSIGRLCEIISDAPKNMEQRIRRAISVGMSNLAHLGVEDFMNETFTEYSNSLFPFEEIRSEMDHIRGKSRYGGKVSIKKFIDALMLEADRK</sequence>
<dbReference type="Proteomes" id="UP000214760">
    <property type="component" value="Unassembled WGS sequence"/>
</dbReference>
<comment type="function">
    <text evidence="2">May play the central regulatory role in sporulation. It may be an element of the effector pathway responsible for the activation of sporulation genes in response to nutritional stress. Spo0A may act in concert with spo0H (a sigma factor) to control the expression of some genes that are critical to the sporulation process.</text>
</comment>
<dbReference type="CDD" id="cd17565">
    <property type="entry name" value="REC_GlnL-like"/>
    <property type="match status" value="1"/>
</dbReference>
<name>A0A1I6ICP0_9FIRM</name>
<gene>
    <name evidence="5" type="ORF">SAMN02910262_00231</name>
</gene>
<organism evidence="5 6">
    <name type="scientific">[Clostridium] aminophilum</name>
    <dbReference type="NCBI Taxonomy" id="1526"/>
    <lineage>
        <taxon>Bacteria</taxon>
        <taxon>Bacillati</taxon>
        <taxon>Bacillota</taxon>
        <taxon>Clostridia</taxon>
        <taxon>Lachnospirales</taxon>
        <taxon>Lachnospiraceae</taxon>
    </lineage>
</organism>
<dbReference type="Pfam" id="PF00072">
    <property type="entry name" value="Response_reg"/>
    <property type="match status" value="1"/>
</dbReference>
<dbReference type="GO" id="GO:0000160">
    <property type="term" value="P:phosphorelay signal transduction system"/>
    <property type="evidence" value="ECO:0007669"/>
    <property type="project" value="InterPro"/>
</dbReference>
<feature type="domain" description="Response regulatory" evidence="4">
    <location>
        <begin position="5"/>
        <end position="121"/>
    </location>
</feature>
<evidence type="ECO:0000313" key="6">
    <source>
        <dbReference type="Proteomes" id="UP000214760"/>
    </source>
</evidence>
<dbReference type="InterPro" id="IPR011006">
    <property type="entry name" value="CheY-like_superfamily"/>
</dbReference>
<accession>A0A1I6ICP0</accession>
<dbReference type="Gene3D" id="3.40.50.2300">
    <property type="match status" value="1"/>
</dbReference>
<dbReference type="PROSITE" id="PS50110">
    <property type="entry name" value="RESPONSE_REGULATORY"/>
    <property type="match status" value="1"/>
</dbReference>
<dbReference type="RefSeq" id="WP_330372067.1">
    <property type="nucleotide sequence ID" value="NZ_FOZC01000001.1"/>
</dbReference>
<dbReference type="PANTHER" id="PTHR43228">
    <property type="entry name" value="TWO-COMPONENT RESPONSE REGULATOR"/>
    <property type="match status" value="1"/>
</dbReference>
<dbReference type="EMBL" id="FOZC01000001">
    <property type="protein sequence ID" value="SFR64545.1"/>
    <property type="molecule type" value="Genomic_DNA"/>
</dbReference>
<dbReference type="InterPro" id="IPR001789">
    <property type="entry name" value="Sig_transdc_resp-reg_receiver"/>
</dbReference>
<evidence type="ECO:0000256" key="1">
    <source>
        <dbReference type="ARBA" id="ARBA00018672"/>
    </source>
</evidence>
<dbReference type="PANTHER" id="PTHR43228:SF8">
    <property type="entry name" value="TRANSCRIPTIONAL REGULATORY PROTEIN GLNL"/>
    <property type="match status" value="1"/>
</dbReference>
<dbReference type="AlphaFoldDB" id="A0A1I6ICP0"/>
<proteinExistence type="predicted"/>
<dbReference type="SUPFAM" id="SSF52172">
    <property type="entry name" value="CheY-like"/>
    <property type="match status" value="1"/>
</dbReference>
<feature type="modified residue" description="4-aspartylphosphate" evidence="3">
    <location>
        <position position="56"/>
    </location>
</feature>
<dbReference type="SMART" id="SM00448">
    <property type="entry name" value="REC"/>
    <property type="match status" value="1"/>
</dbReference>
<keyword evidence="3" id="KW-0597">Phosphoprotein</keyword>
<dbReference type="InterPro" id="IPR052048">
    <property type="entry name" value="ST_Response_Regulator"/>
</dbReference>
<evidence type="ECO:0000256" key="2">
    <source>
        <dbReference type="ARBA" id="ARBA00024867"/>
    </source>
</evidence>
<evidence type="ECO:0000313" key="5">
    <source>
        <dbReference type="EMBL" id="SFR64545.1"/>
    </source>
</evidence>
<protein>
    <recommendedName>
        <fullName evidence="1">Stage 0 sporulation protein A homolog</fullName>
    </recommendedName>
</protein>
<evidence type="ECO:0000256" key="3">
    <source>
        <dbReference type="PROSITE-ProRule" id="PRU00169"/>
    </source>
</evidence>